<comment type="caution">
    <text evidence="2">The sequence shown here is derived from an EMBL/GenBank/DDBJ whole genome shotgun (WGS) entry which is preliminary data.</text>
</comment>
<evidence type="ECO:0008006" key="4">
    <source>
        <dbReference type="Google" id="ProtNLM"/>
    </source>
</evidence>
<feature type="signal peptide" evidence="1">
    <location>
        <begin position="1"/>
        <end position="28"/>
    </location>
</feature>
<reference evidence="2 3" key="1">
    <citation type="submission" date="2018-06" db="EMBL/GenBank/DDBJ databases">
        <title>The Genome of Cuscuta australis (Dodder) Provides Insight into the Evolution of Plant Parasitism.</title>
        <authorList>
            <person name="Liu H."/>
        </authorList>
    </citation>
    <scope>NUCLEOTIDE SEQUENCE [LARGE SCALE GENOMIC DNA]</scope>
    <source>
        <strain evidence="3">cv. Yunnan</strain>
        <tissue evidence="2">Vines</tissue>
    </source>
</reference>
<dbReference type="AlphaFoldDB" id="A0A328DLF5"/>
<organism evidence="2 3">
    <name type="scientific">Cuscuta australis</name>
    <dbReference type="NCBI Taxonomy" id="267555"/>
    <lineage>
        <taxon>Eukaryota</taxon>
        <taxon>Viridiplantae</taxon>
        <taxon>Streptophyta</taxon>
        <taxon>Embryophyta</taxon>
        <taxon>Tracheophyta</taxon>
        <taxon>Spermatophyta</taxon>
        <taxon>Magnoliopsida</taxon>
        <taxon>eudicotyledons</taxon>
        <taxon>Gunneridae</taxon>
        <taxon>Pentapetalae</taxon>
        <taxon>asterids</taxon>
        <taxon>lamiids</taxon>
        <taxon>Solanales</taxon>
        <taxon>Convolvulaceae</taxon>
        <taxon>Cuscuteae</taxon>
        <taxon>Cuscuta</taxon>
        <taxon>Cuscuta subgen. Grammica</taxon>
        <taxon>Cuscuta sect. Cleistogrammica</taxon>
    </lineage>
</organism>
<keyword evidence="3" id="KW-1185">Reference proteome</keyword>
<dbReference type="Gene3D" id="1.10.287.720">
    <property type="entry name" value="Pollen allergen ole e 6"/>
    <property type="match status" value="1"/>
</dbReference>
<dbReference type="PANTHER" id="PTHR35632:SF1">
    <property type="entry name" value="MAJOR POLLEN ALLERGEN OLE E 6-LIKE"/>
    <property type="match status" value="1"/>
</dbReference>
<protein>
    <recommendedName>
        <fullName evidence="4">Major pollen allergen Ole e 6-like</fullName>
    </recommendedName>
</protein>
<evidence type="ECO:0000313" key="2">
    <source>
        <dbReference type="EMBL" id="RAL45139.1"/>
    </source>
</evidence>
<dbReference type="PANTHER" id="PTHR35632">
    <property type="entry name" value="MAJOR POLLEN ALLERGEN OLE E 6-LIKE"/>
    <property type="match status" value="1"/>
</dbReference>
<dbReference type="EMBL" id="NQVE01000140">
    <property type="protein sequence ID" value="RAL45139.1"/>
    <property type="molecule type" value="Genomic_DNA"/>
</dbReference>
<name>A0A328DLF5_9ASTE</name>
<dbReference type="InterPro" id="IPR015333">
    <property type="entry name" value="Pollen_allergen_ole-e-6"/>
</dbReference>
<evidence type="ECO:0000313" key="3">
    <source>
        <dbReference type="Proteomes" id="UP000249390"/>
    </source>
</evidence>
<keyword evidence="1" id="KW-0732">Signal</keyword>
<gene>
    <name evidence="2" type="ORF">DM860_015545</name>
</gene>
<evidence type="ECO:0000256" key="1">
    <source>
        <dbReference type="SAM" id="SignalP"/>
    </source>
</evidence>
<dbReference type="Pfam" id="PF09253">
    <property type="entry name" value="Ole_e_6"/>
    <property type="match status" value="1"/>
</dbReference>
<sequence length="76" mass="8365">MASTQKLVAILVLCVLVLSAVHLDKAEGASEVYKQCFDKCQNDCMKEGRGYTDCEMKCDTECSAIERKANLQSLEG</sequence>
<dbReference type="Proteomes" id="UP000249390">
    <property type="component" value="Unassembled WGS sequence"/>
</dbReference>
<accession>A0A328DLF5</accession>
<dbReference type="SUPFAM" id="SSF111388">
    <property type="entry name" value="Pollen allergen ole e 6"/>
    <property type="match status" value="1"/>
</dbReference>
<feature type="chain" id="PRO_5016375545" description="Major pollen allergen Ole e 6-like" evidence="1">
    <location>
        <begin position="29"/>
        <end position="76"/>
    </location>
</feature>
<dbReference type="InterPro" id="IPR036466">
    <property type="entry name" value="Pollen_allergen_ole-e-6_sf"/>
</dbReference>
<proteinExistence type="predicted"/>